<comment type="caution">
    <text evidence="2">The sequence shown here is derived from an EMBL/GenBank/DDBJ whole genome shotgun (WGS) entry which is preliminary data.</text>
</comment>
<protein>
    <submittedName>
        <fullName evidence="2">GP179 protein</fullName>
    </submittedName>
</protein>
<feature type="compositionally biased region" description="Gly residues" evidence="1">
    <location>
        <begin position="162"/>
        <end position="171"/>
    </location>
</feature>
<name>A0A7L4BJG2_9CHAR</name>
<feature type="compositionally biased region" description="Basic and acidic residues" evidence="1">
    <location>
        <begin position="235"/>
        <end position="248"/>
    </location>
</feature>
<dbReference type="AlphaFoldDB" id="A0A7L4BJG2"/>
<sequence>AEGLEVGSRSIRPQDHVEGQQPSPKPIAGSPRPSAAGAQRAAAERPGAEVCPQGAPRVPAGKAALLRQEAVAPQEDGGVPRGRESPAKALGKGDSRPAPPRSGGTQRVPAKSQSAVAIPAVAGKARSAAAEVRPGETRADSRIKIEVCPWEESGSEHWGPGRAPGKGGSKGDGGHPGEEPGTEKAPAKSPELPKAASGGAGSAEGRTAEVCPWESGEGGRSVRAEICPWDTEGAAPEREGQEGERSDQRGSPSPGEGAEEPGIGLLGKHPALPKTSPKQAGTIDSKKANVCPWEEEDEPLPKTEICPWEEPVAPSGKERPRQGTRGTSKGENKPGLGELEDIKAKLAEAGGRRPE</sequence>
<proteinExistence type="predicted"/>
<dbReference type="EMBL" id="VZZW01002199">
    <property type="protein sequence ID" value="NXW37208.1"/>
    <property type="molecule type" value="Genomic_DNA"/>
</dbReference>
<organism evidence="2 3">
    <name type="scientific">Phaetusa simplex</name>
    <name type="common">large-billed tern</name>
    <dbReference type="NCBI Taxonomy" id="297813"/>
    <lineage>
        <taxon>Eukaryota</taxon>
        <taxon>Metazoa</taxon>
        <taxon>Chordata</taxon>
        <taxon>Craniata</taxon>
        <taxon>Vertebrata</taxon>
        <taxon>Euteleostomi</taxon>
        <taxon>Archelosauria</taxon>
        <taxon>Archosauria</taxon>
        <taxon>Dinosauria</taxon>
        <taxon>Saurischia</taxon>
        <taxon>Theropoda</taxon>
        <taxon>Coelurosauria</taxon>
        <taxon>Aves</taxon>
        <taxon>Neognathae</taxon>
        <taxon>Neoaves</taxon>
        <taxon>Charadriiformes</taxon>
        <taxon>Laridae</taxon>
        <taxon>Phaetusa</taxon>
    </lineage>
</organism>
<evidence type="ECO:0000256" key="1">
    <source>
        <dbReference type="SAM" id="MobiDB-lite"/>
    </source>
</evidence>
<reference evidence="2 3" key="1">
    <citation type="submission" date="2019-09" db="EMBL/GenBank/DDBJ databases">
        <title>Bird 10,000 Genomes (B10K) Project - Family phase.</title>
        <authorList>
            <person name="Zhang G."/>
        </authorList>
    </citation>
    <scope>NUCLEOTIDE SEQUENCE [LARGE SCALE GENOMIC DNA]</scope>
    <source>
        <strain evidence="2">B10K-DU-009-16</strain>
        <tissue evidence="2">Muscle</tissue>
    </source>
</reference>
<evidence type="ECO:0000313" key="3">
    <source>
        <dbReference type="Proteomes" id="UP000556165"/>
    </source>
</evidence>
<feature type="region of interest" description="Disordered" evidence="1">
    <location>
        <begin position="1"/>
        <end position="355"/>
    </location>
</feature>
<keyword evidence="3" id="KW-1185">Reference proteome</keyword>
<evidence type="ECO:0000313" key="2">
    <source>
        <dbReference type="EMBL" id="NXW37208.1"/>
    </source>
</evidence>
<feature type="compositionally biased region" description="Basic and acidic residues" evidence="1">
    <location>
        <begin position="81"/>
        <end position="95"/>
    </location>
</feature>
<feature type="non-terminal residue" evidence="2">
    <location>
        <position position="1"/>
    </location>
</feature>
<feature type="compositionally biased region" description="Low complexity" evidence="1">
    <location>
        <begin position="30"/>
        <end position="41"/>
    </location>
</feature>
<feature type="compositionally biased region" description="Basic and acidic residues" evidence="1">
    <location>
        <begin position="340"/>
        <end position="355"/>
    </location>
</feature>
<accession>A0A7L4BJG2</accession>
<feature type="compositionally biased region" description="Basic and acidic residues" evidence="1">
    <location>
        <begin position="133"/>
        <end position="145"/>
    </location>
</feature>
<dbReference type="Proteomes" id="UP000556165">
    <property type="component" value="Unassembled WGS sequence"/>
</dbReference>
<feature type="non-terminal residue" evidence="2">
    <location>
        <position position="355"/>
    </location>
</feature>
<feature type="compositionally biased region" description="Basic and acidic residues" evidence="1">
    <location>
        <begin position="172"/>
        <end position="186"/>
    </location>
</feature>
<gene>
    <name evidence="2" type="primary">Gpr179_0</name>
    <name evidence="2" type="ORF">PHASIM_R14585</name>
</gene>